<dbReference type="GO" id="GO:0005524">
    <property type="term" value="F:ATP binding"/>
    <property type="evidence" value="ECO:0007669"/>
    <property type="project" value="UniProtKB-KW"/>
</dbReference>
<evidence type="ECO:0000313" key="11">
    <source>
        <dbReference type="Proteomes" id="UP000236173"/>
    </source>
</evidence>
<dbReference type="EC" id="2.7.13.3" evidence="2"/>
<evidence type="ECO:0000256" key="8">
    <source>
        <dbReference type="ARBA" id="ARBA00023012"/>
    </source>
</evidence>
<keyword evidence="3" id="KW-0597">Phosphoprotein</keyword>
<dbReference type="SUPFAM" id="SSF55785">
    <property type="entry name" value="PYP-like sensor domain (PAS domain)"/>
    <property type="match status" value="1"/>
</dbReference>
<dbReference type="InterPro" id="IPR036097">
    <property type="entry name" value="HisK_dim/P_sf"/>
</dbReference>
<feature type="domain" description="Histidine kinase" evidence="9">
    <location>
        <begin position="224"/>
        <end position="438"/>
    </location>
</feature>
<comment type="catalytic activity">
    <reaction evidence="1">
        <text>ATP + protein L-histidine = ADP + protein N-phospho-L-histidine.</text>
        <dbReference type="EC" id="2.7.13.3"/>
    </reaction>
</comment>
<evidence type="ECO:0000256" key="7">
    <source>
        <dbReference type="ARBA" id="ARBA00022840"/>
    </source>
</evidence>
<keyword evidence="6" id="KW-0418">Kinase</keyword>
<keyword evidence="8" id="KW-0902">Two-component regulatory system</keyword>
<name>A0A2H5XF70_9BACT</name>
<evidence type="ECO:0000259" key="9">
    <source>
        <dbReference type="PROSITE" id="PS50109"/>
    </source>
</evidence>
<reference evidence="11" key="1">
    <citation type="submission" date="2017-09" db="EMBL/GenBank/DDBJ databases">
        <title>Metaegenomics of thermophilic ammonia-oxidizing enrichment culture.</title>
        <authorList>
            <person name="Kato S."/>
            <person name="Suzuki K."/>
        </authorList>
    </citation>
    <scope>NUCLEOTIDE SEQUENCE [LARGE SCALE GENOMIC DNA]</scope>
</reference>
<comment type="caution">
    <text evidence="10">The sequence shown here is derived from an EMBL/GenBank/DDBJ whole genome shotgun (WGS) entry which is preliminary data.</text>
</comment>
<dbReference type="Pfam" id="PF02518">
    <property type="entry name" value="HATPase_c"/>
    <property type="match status" value="1"/>
</dbReference>
<evidence type="ECO:0000256" key="2">
    <source>
        <dbReference type="ARBA" id="ARBA00012438"/>
    </source>
</evidence>
<dbReference type="InterPro" id="IPR000014">
    <property type="entry name" value="PAS"/>
</dbReference>
<dbReference type="InterPro" id="IPR036890">
    <property type="entry name" value="HATPase_C_sf"/>
</dbReference>
<keyword evidence="7" id="KW-0067">ATP-binding</keyword>
<dbReference type="CDD" id="cd00082">
    <property type="entry name" value="HisKA"/>
    <property type="match status" value="1"/>
</dbReference>
<dbReference type="InterPro" id="IPR003661">
    <property type="entry name" value="HisK_dim/P_dom"/>
</dbReference>
<dbReference type="AlphaFoldDB" id="A0A2H5XF70"/>
<evidence type="ECO:0000313" key="10">
    <source>
        <dbReference type="EMBL" id="GBC99822.1"/>
    </source>
</evidence>
<protein>
    <recommendedName>
        <fullName evidence="2">histidine kinase</fullName>
        <ecNumber evidence="2">2.7.13.3</ecNumber>
    </recommendedName>
</protein>
<dbReference type="PROSITE" id="PS50109">
    <property type="entry name" value="HIS_KIN"/>
    <property type="match status" value="1"/>
</dbReference>
<dbReference type="EMBL" id="BEHT01000039">
    <property type="protein sequence ID" value="GBC99822.1"/>
    <property type="molecule type" value="Genomic_DNA"/>
</dbReference>
<evidence type="ECO:0000256" key="1">
    <source>
        <dbReference type="ARBA" id="ARBA00000085"/>
    </source>
</evidence>
<organism evidence="10 11">
    <name type="scientific">Candidatus Fervidibacter japonicus</name>
    <dbReference type="NCBI Taxonomy" id="2035412"/>
    <lineage>
        <taxon>Bacteria</taxon>
        <taxon>Candidatus Fervidibacterota</taxon>
        <taxon>Candidatus Fervidibacter</taxon>
    </lineage>
</organism>
<dbReference type="SUPFAM" id="SSF55874">
    <property type="entry name" value="ATPase domain of HSP90 chaperone/DNA topoisomerase II/histidine kinase"/>
    <property type="match status" value="1"/>
</dbReference>
<dbReference type="SMART" id="SM00388">
    <property type="entry name" value="HisKA"/>
    <property type="match status" value="1"/>
</dbReference>
<dbReference type="PANTHER" id="PTHR43065">
    <property type="entry name" value="SENSOR HISTIDINE KINASE"/>
    <property type="match status" value="1"/>
</dbReference>
<keyword evidence="5" id="KW-0547">Nucleotide-binding</keyword>
<dbReference type="InterPro" id="IPR004358">
    <property type="entry name" value="Sig_transdc_His_kin-like_C"/>
</dbReference>
<dbReference type="SUPFAM" id="SSF47384">
    <property type="entry name" value="Homodimeric domain of signal transducing histidine kinase"/>
    <property type="match status" value="1"/>
</dbReference>
<keyword evidence="4 10" id="KW-0808">Transferase</keyword>
<dbReference type="Gene3D" id="3.30.450.20">
    <property type="entry name" value="PAS domain"/>
    <property type="match status" value="1"/>
</dbReference>
<dbReference type="Pfam" id="PF08448">
    <property type="entry name" value="PAS_4"/>
    <property type="match status" value="1"/>
</dbReference>
<dbReference type="PANTHER" id="PTHR43065:SF10">
    <property type="entry name" value="PEROXIDE STRESS-ACTIVATED HISTIDINE KINASE MAK3"/>
    <property type="match status" value="1"/>
</dbReference>
<evidence type="ECO:0000256" key="4">
    <source>
        <dbReference type="ARBA" id="ARBA00022679"/>
    </source>
</evidence>
<dbReference type="SMART" id="SM00387">
    <property type="entry name" value="HATPase_c"/>
    <property type="match status" value="1"/>
</dbReference>
<dbReference type="CDD" id="cd00130">
    <property type="entry name" value="PAS"/>
    <property type="match status" value="1"/>
</dbReference>
<evidence type="ECO:0000256" key="3">
    <source>
        <dbReference type="ARBA" id="ARBA00022553"/>
    </source>
</evidence>
<dbReference type="InterPro" id="IPR003594">
    <property type="entry name" value="HATPase_dom"/>
</dbReference>
<dbReference type="InterPro" id="IPR005467">
    <property type="entry name" value="His_kinase_dom"/>
</dbReference>
<dbReference type="Pfam" id="PF00512">
    <property type="entry name" value="HisKA"/>
    <property type="match status" value="1"/>
</dbReference>
<dbReference type="InterPro" id="IPR035965">
    <property type="entry name" value="PAS-like_dom_sf"/>
</dbReference>
<dbReference type="Proteomes" id="UP000236173">
    <property type="component" value="Unassembled WGS sequence"/>
</dbReference>
<evidence type="ECO:0000256" key="6">
    <source>
        <dbReference type="ARBA" id="ARBA00022777"/>
    </source>
</evidence>
<evidence type="ECO:0000256" key="5">
    <source>
        <dbReference type="ARBA" id="ARBA00022741"/>
    </source>
</evidence>
<sequence>MAVLGAAFGLGCPLGGEVAGALLAKAGWVDFAFLTWRMWYELAGAVTVLTALGAVVGHLLDEIAAHSEQLECRVRERTKELQALTEFTEAVLHRIPSAVLVTNGQGRIVWANQSAFRLLREWHLATDGSPSLLGQSGLTLLPDLSAVWAQLASVLKDGQVRAFARLPVNTPSGRKTVRCTLAPLRRPDADEAVLIVDDITSEEQWQQQLVQSEKLAALGQLSAGIAHELRNPLSAISTATYCLTQALSEQNALSEPAQRYLTVIQRNVERAQRIITSVLAFARPSQAEAVPTDLNELVDAALDIIAKEAERRNIVIRTALTPLPLVRCRPDAIKQAVLNILLNAVQAMPDGGTLTVCTEHDAIAKQVRLIIADTGHGIPPEHLQRIFDPFFTTKPPGEGTGLGLSIARTAIEADGGRILVESEIGKGSVFTIVLPAEVPAPMHREPVGAWMAHR</sequence>
<dbReference type="Gene3D" id="3.30.565.10">
    <property type="entry name" value="Histidine kinase-like ATPase, C-terminal domain"/>
    <property type="match status" value="1"/>
</dbReference>
<dbReference type="GO" id="GO:0000155">
    <property type="term" value="F:phosphorelay sensor kinase activity"/>
    <property type="evidence" value="ECO:0007669"/>
    <property type="project" value="InterPro"/>
</dbReference>
<dbReference type="InterPro" id="IPR013656">
    <property type="entry name" value="PAS_4"/>
</dbReference>
<dbReference type="PRINTS" id="PR00344">
    <property type="entry name" value="BCTRLSENSOR"/>
</dbReference>
<dbReference type="Gene3D" id="1.10.287.130">
    <property type="match status" value="1"/>
</dbReference>
<gene>
    <name evidence="10" type="primary">zraS_3</name>
    <name evidence="10" type="ORF">HRbin17_02353</name>
</gene>
<proteinExistence type="predicted"/>
<accession>A0A2H5XF70</accession>